<keyword evidence="5 6" id="KW-0472">Membrane</keyword>
<evidence type="ECO:0000256" key="1">
    <source>
        <dbReference type="ARBA" id="ARBA00004370"/>
    </source>
</evidence>
<dbReference type="EMBL" id="BAABGN010000002">
    <property type="protein sequence ID" value="GAA4417546.1"/>
    <property type="molecule type" value="Genomic_DNA"/>
</dbReference>
<organism evidence="7 8">
    <name type="scientific">Georgenia halophila</name>
    <dbReference type="NCBI Taxonomy" id="620889"/>
    <lineage>
        <taxon>Bacteria</taxon>
        <taxon>Bacillati</taxon>
        <taxon>Actinomycetota</taxon>
        <taxon>Actinomycetes</taxon>
        <taxon>Micrococcales</taxon>
        <taxon>Bogoriellaceae</taxon>
        <taxon>Georgenia</taxon>
    </lineage>
</organism>
<evidence type="ECO:0000256" key="6">
    <source>
        <dbReference type="RuleBase" id="RU363076"/>
    </source>
</evidence>
<sequence length="294" mass="31137">MTPGRTSPRPTADGTARDYWRTVLTPRMLGLLVLLVAAALVCVRLGAWQLDRASVRGAEEAEAEHAEIVAREPVPVGEVLAPQTSFRAEHLGVPVEVTGEYRADQQVYVPGRSIDGEDAVLVVTALWVTEGPHAGAMMPVLRGWVSPQSVGLDDGGPDDGPVGPVDDAAAAALSVPEGEVTVTGWLKDSELARSGSGPPNVVSSISSAELAGLWGGPSWSGYVVAFTQTPDGRAEVSPAGLRHTPPPGMAEDTGPNIRNLAYALEWVIFGGFALALWVRMLRDEVRVRREDARL</sequence>
<accession>A0ABP8KXD0</accession>
<evidence type="ECO:0000313" key="7">
    <source>
        <dbReference type="EMBL" id="GAA4417546.1"/>
    </source>
</evidence>
<keyword evidence="3 6" id="KW-0812">Transmembrane</keyword>
<evidence type="ECO:0000256" key="4">
    <source>
        <dbReference type="ARBA" id="ARBA00022989"/>
    </source>
</evidence>
<evidence type="ECO:0000256" key="3">
    <source>
        <dbReference type="ARBA" id="ARBA00022692"/>
    </source>
</evidence>
<reference evidence="8" key="1">
    <citation type="journal article" date="2019" name="Int. J. Syst. Evol. Microbiol.">
        <title>The Global Catalogue of Microorganisms (GCM) 10K type strain sequencing project: providing services to taxonomists for standard genome sequencing and annotation.</title>
        <authorList>
            <consortium name="The Broad Institute Genomics Platform"/>
            <consortium name="The Broad Institute Genome Sequencing Center for Infectious Disease"/>
            <person name="Wu L."/>
            <person name="Ma J."/>
        </authorList>
    </citation>
    <scope>NUCLEOTIDE SEQUENCE [LARGE SCALE GENOMIC DNA]</scope>
    <source>
        <strain evidence="8">JCM 17810</strain>
    </source>
</reference>
<feature type="transmembrane region" description="Helical" evidence="6">
    <location>
        <begin position="259"/>
        <end position="278"/>
    </location>
</feature>
<gene>
    <name evidence="7" type="ORF">GCM10023169_06120</name>
</gene>
<proteinExistence type="inferred from homology"/>
<dbReference type="InterPro" id="IPR002994">
    <property type="entry name" value="Surf1/Shy1"/>
</dbReference>
<comment type="subcellular location">
    <subcellularLocation>
        <location evidence="6">Cell membrane</location>
        <topology evidence="6">Multi-pass membrane protein</topology>
    </subcellularLocation>
    <subcellularLocation>
        <location evidence="1">Membrane</location>
    </subcellularLocation>
</comment>
<dbReference type="PANTHER" id="PTHR23427">
    <property type="entry name" value="SURFEIT LOCUS PROTEIN"/>
    <property type="match status" value="1"/>
</dbReference>
<keyword evidence="6" id="KW-1003">Cell membrane</keyword>
<dbReference type="RefSeq" id="WP_345215014.1">
    <property type="nucleotide sequence ID" value="NZ_BAABGN010000002.1"/>
</dbReference>
<evidence type="ECO:0000313" key="8">
    <source>
        <dbReference type="Proteomes" id="UP001500622"/>
    </source>
</evidence>
<protein>
    <recommendedName>
        <fullName evidence="6">SURF1-like protein</fullName>
    </recommendedName>
</protein>
<dbReference type="CDD" id="cd06662">
    <property type="entry name" value="SURF1"/>
    <property type="match status" value="1"/>
</dbReference>
<dbReference type="Proteomes" id="UP001500622">
    <property type="component" value="Unassembled WGS sequence"/>
</dbReference>
<keyword evidence="4 6" id="KW-1133">Transmembrane helix</keyword>
<dbReference type="InterPro" id="IPR045214">
    <property type="entry name" value="Surf1/Surf4"/>
</dbReference>
<dbReference type="PROSITE" id="PS50895">
    <property type="entry name" value="SURF1"/>
    <property type="match status" value="1"/>
</dbReference>
<evidence type="ECO:0000256" key="5">
    <source>
        <dbReference type="ARBA" id="ARBA00023136"/>
    </source>
</evidence>
<feature type="transmembrane region" description="Helical" evidence="6">
    <location>
        <begin position="28"/>
        <end position="47"/>
    </location>
</feature>
<comment type="caution">
    <text evidence="7">The sequence shown here is derived from an EMBL/GenBank/DDBJ whole genome shotgun (WGS) entry which is preliminary data.</text>
</comment>
<comment type="similarity">
    <text evidence="2 6">Belongs to the SURF1 family.</text>
</comment>
<keyword evidence="8" id="KW-1185">Reference proteome</keyword>
<evidence type="ECO:0000256" key="2">
    <source>
        <dbReference type="ARBA" id="ARBA00007165"/>
    </source>
</evidence>
<dbReference type="PANTHER" id="PTHR23427:SF2">
    <property type="entry name" value="SURFEIT LOCUS PROTEIN 1"/>
    <property type="match status" value="1"/>
</dbReference>
<name>A0ABP8KXD0_9MICO</name>
<dbReference type="Pfam" id="PF02104">
    <property type="entry name" value="SURF1"/>
    <property type="match status" value="1"/>
</dbReference>